<proteinExistence type="inferred from homology"/>
<dbReference type="EMBL" id="MBAD02002238">
    <property type="protein sequence ID" value="RLN48907.1"/>
    <property type="molecule type" value="Genomic_DNA"/>
</dbReference>
<evidence type="ECO:0000256" key="5">
    <source>
        <dbReference type="ARBA" id="ARBA00022989"/>
    </source>
</evidence>
<dbReference type="InterPro" id="IPR050363">
    <property type="entry name" value="MIP/Aquaporin"/>
</dbReference>
<evidence type="ECO:0000259" key="8">
    <source>
        <dbReference type="Pfam" id="PF08123"/>
    </source>
</evidence>
<protein>
    <recommendedName>
        <fullName evidence="8">DOT1 domain-containing protein</fullName>
    </recommendedName>
</protein>
<dbReference type="Proteomes" id="UP000284657">
    <property type="component" value="Unassembled WGS sequence"/>
</dbReference>
<comment type="caution">
    <text evidence="10">The sequence shown here is derived from an EMBL/GenBank/DDBJ whole genome shotgun (WGS) entry which is preliminary data.</text>
</comment>
<keyword evidence="6 7" id="KW-0472">Membrane</keyword>
<dbReference type="InterPro" id="IPR023271">
    <property type="entry name" value="Aquaporin-like"/>
</dbReference>
<dbReference type="SUPFAM" id="SSF53335">
    <property type="entry name" value="S-adenosyl-L-methionine-dependent methyltransferases"/>
    <property type="match status" value="1"/>
</dbReference>
<feature type="transmembrane region" description="Helical" evidence="7">
    <location>
        <begin position="244"/>
        <end position="266"/>
    </location>
</feature>
<dbReference type="Pfam" id="PF00230">
    <property type="entry name" value="MIP"/>
    <property type="match status" value="1"/>
</dbReference>
<dbReference type="EMBL" id="MBDO02000110">
    <property type="protein sequence ID" value="RLN62861.1"/>
    <property type="molecule type" value="Genomic_DNA"/>
</dbReference>
<keyword evidence="3" id="KW-0813">Transport</keyword>
<evidence type="ECO:0000313" key="9">
    <source>
        <dbReference type="EMBL" id="RLN48907.1"/>
    </source>
</evidence>
<dbReference type="PANTHER" id="PTHR43829">
    <property type="entry name" value="AQUAPORIN OR AQUAGLYCEROPORIN RELATED"/>
    <property type="match status" value="1"/>
</dbReference>
<dbReference type="NCBIfam" id="TIGR00861">
    <property type="entry name" value="MIP"/>
    <property type="match status" value="1"/>
</dbReference>
<evidence type="ECO:0000313" key="12">
    <source>
        <dbReference type="Proteomes" id="UP000284657"/>
    </source>
</evidence>
<dbReference type="PRINTS" id="PR00783">
    <property type="entry name" value="MINTRINSICP"/>
</dbReference>
<evidence type="ECO:0000256" key="2">
    <source>
        <dbReference type="ARBA" id="ARBA00006175"/>
    </source>
</evidence>
<evidence type="ECO:0000256" key="7">
    <source>
        <dbReference type="SAM" id="Phobius"/>
    </source>
</evidence>
<dbReference type="PANTHER" id="PTHR43829:SF9">
    <property type="entry name" value="AQUAPORIN-9"/>
    <property type="match status" value="1"/>
</dbReference>
<feature type="transmembrane region" description="Helical" evidence="7">
    <location>
        <begin position="191"/>
        <end position="210"/>
    </location>
</feature>
<dbReference type="GO" id="GO:0015250">
    <property type="term" value="F:water channel activity"/>
    <property type="evidence" value="ECO:0007669"/>
    <property type="project" value="TreeGrafter"/>
</dbReference>
<dbReference type="InterPro" id="IPR025789">
    <property type="entry name" value="DOT1_dom"/>
</dbReference>
<dbReference type="GO" id="GO:0005886">
    <property type="term" value="C:plasma membrane"/>
    <property type="evidence" value="ECO:0007669"/>
    <property type="project" value="TreeGrafter"/>
</dbReference>
<dbReference type="OrthoDB" id="3222at2759"/>
<evidence type="ECO:0000256" key="3">
    <source>
        <dbReference type="ARBA" id="ARBA00022448"/>
    </source>
</evidence>
<comment type="subcellular location">
    <subcellularLocation>
        <location evidence="1">Membrane</location>
        <topology evidence="1">Multi-pass membrane protein</topology>
    </subcellularLocation>
</comment>
<dbReference type="Gene3D" id="3.40.50.150">
    <property type="entry name" value="Vaccinia Virus protein VP39"/>
    <property type="match status" value="1"/>
</dbReference>
<feature type="transmembrane region" description="Helical" evidence="7">
    <location>
        <begin position="68"/>
        <end position="101"/>
    </location>
</feature>
<dbReference type="CDD" id="cd00333">
    <property type="entry name" value="MIP"/>
    <property type="match status" value="1"/>
</dbReference>
<keyword evidence="5 7" id="KW-1133">Transmembrane helix</keyword>
<evidence type="ECO:0000313" key="10">
    <source>
        <dbReference type="EMBL" id="RLN62861.1"/>
    </source>
</evidence>
<dbReference type="Gene3D" id="1.20.1080.10">
    <property type="entry name" value="Glycerol uptake facilitator protein"/>
    <property type="match status" value="1"/>
</dbReference>
<dbReference type="AlphaFoldDB" id="A0A3F2RRL3"/>
<dbReference type="PROSITE" id="PS00221">
    <property type="entry name" value="MIP"/>
    <property type="match status" value="1"/>
</dbReference>
<dbReference type="InterPro" id="IPR000425">
    <property type="entry name" value="MIP"/>
</dbReference>
<organism evidence="10 11">
    <name type="scientific">Phytophthora kernoviae</name>
    <dbReference type="NCBI Taxonomy" id="325452"/>
    <lineage>
        <taxon>Eukaryota</taxon>
        <taxon>Sar</taxon>
        <taxon>Stramenopiles</taxon>
        <taxon>Oomycota</taxon>
        <taxon>Peronosporomycetes</taxon>
        <taxon>Peronosporales</taxon>
        <taxon>Peronosporaceae</taxon>
        <taxon>Phytophthora</taxon>
    </lineage>
</organism>
<dbReference type="InterPro" id="IPR022357">
    <property type="entry name" value="MIP_CS"/>
</dbReference>
<evidence type="ECO:0000256" key="1">
    <source>
        <dbReference type="ARBA" id="ARBA00004141"/>
    </source>
</evidence>
<dbReference type="InterPro" id="IPR029063">
    <property type="entry name" value="SAM-dependent_MTases_sf"/>
</dbReference>
<dbReference type="Proteomes" id="UP000277300">
    <property type="component" value="Unassembled WGS sequence"/>
</dbReference>
<feature type="transmembrane region" description="Helical" evidence="7">
    <location>
        <begin position="33"/>
        <end position="56"/>
    </location>
</feature>
<evidence type="ECO:0000256" key="4">
    <source>
        <dbReference type="ARBA" id="ARBA00022692"/>
    </source>
</evidence>
<accession>A0A3F2RRL3</accession>
<name>A0A3F2RRL3_9STRA</name>
<feature type="transmembrane region" description="Helical" evidence="7">
    <location>
        <begin position="113"/>
        <end position="134"/>
    </location>
</feature>
<evidence type="ECO:0000313" key="11">
    <source>
        <dbReference type="Proteomes" id="UP000277300"/>
    </source>
</evidence>
<dbReference type="GO" id="GO:0015254">
    <property type="term" value="F:glycerol channel activity"/>
    <property type="evidence" value="ECO:0007669"/>
    <property type="project" value="TreeGrafter"/>
</dbReference>
<dbReference type="SUPFAM" id="SSF81338">
    <property type="entry name" value="Aquaporin-like"/>
    <property type="match status" value="1"/>
</dbReference>
<sequence>MSEYGSLKPGYADLEGNPRLPFYAVRNPDVRAYLAEFVGTFILVLIGDGSVAQYVLGGGDAGHYLSVNLAWGIALLFGIHFSGGVSGGHLNPAVTLTLAVFGRFEWYKLPGYFIAQTLGAFAAAWVVFVVYYPWFDLQDPQRETTQGIFATYPNEQIPNWCGLANEIVGTALLVSGIFAVSDQLNKPASPYSFPGAVALMLTCVGMAFGLDTGYALNPARDFGPRLFTFFAGWGWKVFTARSAYFWIPIVGPFVGGLLGAGMYVGLIENYHPHLQLSHEGGSQGTAMSSNEIEGAVAAQNLTVVEDVERCHDELFTEFPEPEVKKVSRLEREKKELANRSLVYGEIPFTTVDAIFQLMRTKFGVLLDKGGNFYDLGSGCGKVVMAAALLHDFSKCCGIEVLDGLHALALKVLDRWRYQMLDSLPATKADVDVGFAKGDAVKCPDVWRDATLVFCNSTCFSDSLLQAISTEADQLAVGTYFVTVTKPLESTRWQAMHEEKFLMSWGRATVIVQKKMF</sequence>
<comment type="similarity">
    <text evidence="2">Belongs to the MIP/aquaporin (TC 1.A.8) family.</text>
</comment>
<dbReference type="GO" id="GO:0031151">
    <property type="term" value="F:histone H3K79 methyltransferase activity"/>
    <property type="evidence" value="ECO:0007669"/>
    <property type="project" value="InterPro"/>
</dbReference>
<feature type="domain" description="DOT1" evidence="8">
    <location>
        <begin position="340"/>
        <end position="491"/>
    </location>
</feature>
<dbReference type="Pfam" id="PF08123">
    <property type="entry name" value="DOT1"/>
    <property type="match status" value="1"/>
</dbReference>
<evidence type="ECO:0000256" key="6">
    <source>
        <dbReference type="ARBA" id="ARBA00023136"/>
    </source>
</evidence>
<reference evidence="11 12" key="1">
    <citation type="submission" date="2018-07" db="EMBL/GenBank/DDBJ databases">
        <title>Genome sequencing of oomycete isolates from Chile give support for New Zealand origin for Phytophthora kernoviae and make available the first Nothophytophthora sp. genome.</title>
        <authorList>
            <person name="Studholme D.J."/>
            <person name="Sanfuentes E."/>
            <person name="Panda P."/>
            <person name="Hill R."/>
            <person name="Sambles C."/>
            <person name="Grant M."/>
            <person name="Williams N.M."/>
            <person name="Mcdougal R.L."/>
        </authorList>
    </citation>
    <scope>NUCLEOTIDE SEQUENCE [LARGE SCALE GENOMIC DNA]</scope>
    <source>
        <strain evidence="10">Chile6</strain>
        <strain evidence="9">Chile7</strain>
    </source>
</reference>
<keyword evidence="4 7" id="KW-0812">Transmembrane</keyword>
<gene>
    <name evidence="9" type="ORF">BBJ29_006391</name>
    <name evidence="10" type="ORF">BBP00_00004500</name>
</gene>